<dbReference type="Gene3D" id="3.20.20.80">
    <property type="entry name" value="Glycosidases"/>
    <property type="match status" value="1"/>
</dbReference>
<dbReference type="GO" id="GO:0005975">
    <property type="term" value="P:carbohydrate metabolic process"/>
    <property type="evidence" value="ECO:0007669"/>
    <property type="project" value="InterPro"/>
</dbReference>
<dbReference type="Pfam" id="PF00128">
    <property type="entry name" value="Alpha-amylase"/>
    <property type="match status" value="2"/>
</dbReference>
<evidence type="ECO:0000313" key="5">
    <source>
        <dbReference type="Proteomes" id="UP000294901"/>
    </source>
</evidence>
<dbReference type="RefSeq" id="WP_133877790.1">
    <property type="nucleotide sequence ID" value="NZ_BOMD01000074.1"/>
</dbReference>
<keyword evidence="2 4" id="KW-0326">Glycosidase</keyword>
<dbReference type="EMBL" id="SNWR01000002">
    <property type="protein sequence ID" value="TDO31729.1"/>
    <property type="molecule type" value="Genomic_DNA"/>
</dbReference>
<sequence>MSSWVGHAVWWHVYPLGFGRLDKIAGWLDYEVELGANGLQLGPLFASETHGYDTIDHFRVDPRLGDDADFDALIAAARQRGVRVLLDGVFNHVGRGFQAPAHWFTGGSFEGHDSLRELDHTQPEVLDHVVRVMDHWLSRGADGWRLDAAYAVDPKFWKAALDRVRPLHPDAWFVGEVIHGDYAAVLRDSGLDAITQYELWKAIWSSLNDGNFYELAHALQRHGELLPAGLPMTFLGNHDVTRIASKLDDPRHLGHAVAILCTVAGVPSIYYGDEQAFRGVKEEREGGDDEIRPAFPGSPSELSPLGWPTYRLHERLIGLRRRHPEITYAVTTATHLTNTAAAFTSGPVTLLLNVADSDYRFPDVPPEAQVLESSSPVSGDPAVVPAHGWSVVTR</sequence>
<dbReference type="Proteomes" id="UP000294901">
    <property type="component" value="Unassembled WGS sequence"/>
</dbReference>
<accession>A0A4R6J858</accession>
<dbReference type="PANTHER" id="PTHR10357">
    <property type="entry name" value="ALPHA-AMYLASE FAMILY MEMBER"/>
    <property type="match status" value="1"/>
</dbReference>
<evidence type="ECO:0000313" key="4">
    <source>
        <dbReference type="EMBL" id="TDO31729.1"/>
    </source>
</evidence>
<dbReference type="SMART" id="SM00642">
    <property type="entry name" value="Aamy"/>
    <property type="match status" value="1"/>
</dbReference>
<dbReference type="AlphaFoldDB" id="A0A4R6J858"/>
<dbReference type="InterPro" id="IPR006047">
    <property type="entry name" value="GH13_cat_dom"/>
</dbReference>
<dbReference type="PANTHER" id="PTHR10357:SF210">
    <property type="entry name" value="MALTODEXTRIN GLUCOSIDASE"/>
    <property type="match status" value="1"/>
</dbReference>
<organism evidence="4 5">
    <name type="scientific">Paractinoplanes brasiliensis</name>
    <dbReference type="NCBI Taxonomy" id="52695"/>
    <lineage>
        <taxon>Bacteria</taxon>
        <taxon>Bacillati</taxon>
        <taxon>Actinomycetota</taxon>
        <taxon>Actinomycetes</taxon>
        <taxon>Micromonosporales</taxon>
        <taxon>Micromonosporaceae</taxon>
        <taxon>Paractinoplanes</taxon>
    </lineage>
</organism>
<dbReference type="SUPFAM" id="SSF51445">
    <property type="entry name" value="(Trans)glycosidases"/>
    <property type="match status" value="1"/>
</dbReference>
<evidence type="ECO:0000259" key="3">
    <source>
        <dbReference type="SMART" id="SM00642"/>
    </source>
</evidence>
<comment type="caution">
    <text evidence="4">The sequence shown here is derived from an EMBL/GenBank/DDBJ whole genome shotgun (WGS) entry which is preliminary data.</text>
</comment>
<evidence type="ECO:0000256" key="2">
    <source>
        <dbReference type="ARBA" id="ARBA00023295"/>
    </source>
</evidence>
<gene>
    <name evidence="4" type="ORF">C8E87_7158</name>
</gene>
<feature type="domain" description="Glycosyl hydrolase family 13 catalytic" evidence="3">
    <location>
        <begin position="12"/>
        <end position="320"/>
    </location>
</feature>
<protein>
    <submittedName>
        <fullName evidence="4">Glycosidase</fullName>
    </submittedName>
</protein>
<dbReference type="GO" id="GO:0016798">
    <property type="term" value="F:hydrolase activity, acting on glycosyl bonds"/>
    <property type="evidence" value="ECO:0007669"/>
    <property type="project" value="UniProtKB-KW"/>
</dbReference>
<dbReference type="OrthoDB" id="9802433at2"/>
<dbReference type="InterPro" id="IPR017853">
    <property type="entry name" value="GH"/>
</dbReference>
<keyword evidence="5" id="KW-1185">Reference proteome</keyword>
<proteinExistence type="predicted"/>
<reference evidence="4 5" key="1">
    <citation type="submission" date="2019-03" db="EMBL/GenBank/DDBJ databases">
        <title>Sequencing the genomes of 1000 actinobacteria strains.</title>
        <authorList>
            <person name="Klenk H.-P."/>
        </authorList>
    </citation>
    <scope>NUCLEOTIDE SEQUENCE [LARGE SCALE GENOMIC DNA]</scope>
    <source>
        <strain evidence="4 5">DSM 43805</strain>
    </source>
</reference>
<evidence type="ECO:0000256" key="1">
    <source>
        <dbReference type="ARBA" id="ARBA00022801"/>
    </source>
</evidence>
<keyword evidence="1" id="KW-0378">Hydrolase</keyword>
<name>A0A4R6J858_9ACTN</name>